<name>A0ABT1T3B3_9SPHI</name>
<dbReference type="InterPro" id="IPR033985">
    <property type="entry name" value="SusD-like_N"/>
</dbReference>
<proteinExistence type="inferred from homology"/>
<comment type="caution">
    <text evidence="9">The sequence shown here is derived from an EMBL/GenBank/DDBJ whole genome shotgun (WGS) entry which is preliminary data.</text>
</comment>
<dbReference type="Proteomes" id="UP001204376">
    <property type="component" value="Unassembled WGS sequence"/>
</dbReference>
<sequence>MTTKYIFRYALAASLAVSAASCKKSLDLQPISDATVNNSYNTASQAEAALAGAYNTFVSSDYYIWDNTYTSDVRSDNHYAGGDNPDFFQYDNLTLTATNSKVYGDWSNLYNGILKANTVIQRVPLITDPSLAADRKAQIVGEAKFLRAYHYFQLVKNWGGVPLVTVPVTTTDPADINTPRASVADVYNQIIADLTDAAGVLPDTYGDASVNKARATKGAANALLAKVYAQKPDRDYNKVLTYADAVISSPAGYALVSNYSDLFDDNHYNNSESILEAQFNGTTIGNWSPSLLLPPSITSTTWRKFITPSKNLANAFDSEGDVVRKNQTMLFEAAPWVDEYWSATVNGVVPFPYKQRNLVNGNSTSRQYMLRLGDIILLKAEALNALGRTGEAATEVNKIRTRAHLGNTPAATQSAMALAIEKERRLELAQEGQRWDDLVRYGRAETVMNALNETNLITGQKVNYNMTVQKELLPIPQTELNRNPALTQNPGY</sequence>
<reference evidence="9 10" key="1">
    <citation type="submission" date="2022-07" db="EMBL/GenBank/DDBJ databases">
        <title>Mucilaginibacter sp. JC4.</title>
        <authorList>
            <person name="Le V."/>
            <person name="Ko S.-R."/>
            <person name="Ahn C.-Y."/>
            <person name="Oh H.-M."/>
        </authorList>
    </citation>
    <scope>NUCLEOTIDE SEQUENCE [LARGE SCALE GENOMIC DNA]</scope>
    <source>
        <strain evidence="9 10">JC4</strain>
    </source>
</reference>
<evidence type="ECO:0000313" key="10">
    <source>
        <dbReference type="Proteomes" id="UP001204376"/>
    </source>
</evidence>
<evidence type="ECO:0000313" key="9">
    <source>
        <dbReference type="EMBL" id="MCQ6959094.1"/>
    </source>
</evidence>
<gene>
    <name evidence="9" type="ORF">NPE20_14050</name>
</gene>
<dbReference type="EMBL" id="JANHOH010000002">
    <property type="protein sequence ID" value="MCQ6959094.1"/>
    <property type="molecule type" value="Genomic_DNA"/>
</dbReference>
<evidence type="ECO:0000256" key="6">
    <source>
        <dbReference type="SAM" id="SignalP"/>
    </source>
</evidence>
<dbReference type="InterPro" id="IPR012944">
    <property type="entry name" value="SusD_RagB_dom"/>
</dbReference>
<dbReference type="PROSITE" id="PS51257">
    <property type="entry name" value="PROKAR_LIPOPROTEIN"/>
    <property type="match status" value="1"/>
</dbReference>
<keyword evidence="5" id="KW-0998">Cell outer membrane</keyword>
<dbReference type="SUPFAM" id="SSF48452">
    <property type="entry name" value="TPR-like"/>
    <property type="match status" value="1"/>
</dbReference>
<evidence type="ECO:0000259" key="8">
    <source>
        <dbReference type="Pfam" id="PF14322"/>
    </source>
</evidence>
<keyword evidence="10" id="KW-1185">Reference proteome</keyword>
<dbReference type="Pfam" id="PF14322">
    <property type="entry name" value="SusD-like_3"/>
    <property type="match status" value="1"/>
</dbReference>
<evidence type="ECO:0000256" key="5">
    <source>
        <dbReference type="ARBA" id="ARBA00023237"/>
    </source>
</evidence>
<feature type="signal peptide" evidence="6">
    <location>
        <begin position="1"/>
        <end position="19"/>
    </location>
</feature>
<comment type="similarity">
    <text evidence="2">Belongs to the SusD family.</text>
</comment>
<dbReference type="InterPro" id="IPR011990">
    <property type="entry name" value="TPR-like_helical_dom_sf"/>
</dbReference>
<dbReference type="RefSeq" id="WP_256539285.1">
    <property type="nucleotide sequence ID" value="NZ_JANHOH010000002.1"/>
</dbReference>
<dbReference type="Pfam" id="PF07980">
    <property type="entry name" value="SusD_RagB"/>
    <property type="match status" value="1"/>
</dbReference>
<keyword evidence="4" id="KW-0472">Membrane</keyword>
<comment type="subcellular location">
    <subcellularLocation>
        <location evidence="1">Cell outer membrane</location>
    </subcellularLocation>
</comment>
<feature type="domain" description="RagB/SusD" evidence="7">
    <location>
        <begin position="358"/>
        <end position="492"/>
    </location>
</feature>
<evidence type="ECO:0000256" key="3">
    <source>
        <dbReference type="ARBA" id="ARBA00022729"/>
    </source>
</evidence>
<accession>A0ABT1T3B3</accession>
<protein>
    <submittedName>
        <fullName evidence="9">RagB/SusD family nutrient uptake outer membrane protein</fullName>
    </submittedName>
</protein>
<evidence type="ECO:0000256" key="1">
    <source>
        <dbReference type="ARBA" id="ARBA00004442"/>
    </source>
</evidence>
<dbReference type="Gene3D" id="1.25.40.390">
    <property type="match status" value="1"/>
</dbReference>
<evidence type="ECO:0000259" key="7">
    <source>
        <dbReference type="Pfam" id="PF07980"/>
    </source>
</evidence>
<dbReference type="CDD" id="cd08977">
    <property type="entry name" value="SusD"/>
    <property type="match status" value="1"/>
</dbReference>
<feature type="chain" id="PRO_5045800399" evidence="6">
    <location>
        <begin position="20"/>
        <end position="492"/>
    </location>
</feature>
<feature type="domain" description="SusD-like N-terminal" evidence="8">
    <location>
        <begin position="40"/>
        <end position="228"/>
    </location>
</feature>
<evidence type="ECO:0000256" key="4">
    <source>
        <dbReference type="ARBA" id="ARBA00023136"/>
    </source>
</evidence>
<organism evidence="9 10">
    <name type="scientific">Mucilaginibacter aquariorum</name>
    <dbReference type="NCBI Taxonomy" id="2967225"/>
    <lineage>
        <taxon>Bacteria</taxon>
        <taxon>Pseudomonadati</taxon>
        <taxon>Bacteroidota</taxon>
        <taxon>Sphingobacteriia</taxon>
        <taxon>Sphingobacteriales</taxon>
        <taxon>Sphingobacteriaceae</taxon>
        <taxon>Mucilaginibacter</taxon>
    </lineage>
</organism>
<evidence type="ECO:0000256" key="2">
    <source>
        <dbReference type="ARBA" id="ARBA00006275"/>
    </source>
</evidence>
<keyword evidence="3 6" id="KW-0732">Signal</keyword>